<reference evidence="6 7" key="1">
    <citation type="submission" date="2020-08" db="EMBL/GenBank/DDBJ databases">
        <title>Genomic Encyclopedia of Type Strains, Phase IV (KMG-IV): sequencing the most valuable type-strain genomes for metagenomic binning, comparative biology and taxonomic classification.</title>
        <authorList>
            <person name="Goeker M."/>
        </authorList>
    </citation>
    <scope>NUCLEOTIDE SEQUENCE [LARGE SCALE GENOMIC DNA]</scope>
    <source>
        <strain evidence="6 7">DSM 26723</strain>
    </source>
</reference>
<dbReference type="EMBL" id="JACHHZ010000007">
    <property type="protein sequence ID" value="MBB6096247.1"/>
    <property type="molecule type" value="Genomic_DNA"/>
</dbReference>
<dbReference type="Gene3D" id="1.20.120.550">
    <property type="entry name" value="Membrane associated eicosanoid/glutathione metabolism-like domain"/>
    <property type="match status" value="1"/>
</dbReference>
<evidence type="ECO:0000313" key="6">
    <source>
        <dbReference type="EMBL" id="MBB6096247.1"/>
    </source>
</evidence>
<keyword evidence="2 5" id="KW-0812">Transmembrane</keyword>
<evidence type="ECO:0000256" key="3">
    <source>
        <dbReference type="ARBA" id="ARBA00022989"/>
    </source>
</evidence>
<dbReference type="Pfam" id="PF01124">
    <property type="entry name" value="MAPEG"/>
    <property type="match status" value="1"/>
</dbReference>
<evidence type="ECO:0000256" key="1">
    <source>
        <dbReference type="ARBA" id="ARBA00004370"/>
    </source>
</evidence>
<accession>A0A841HSG3</accession>
<proteinExistence type="predicted"/>
<comment type="subcellular location">
    <subcellularLocation>
        <location evidence="1">Membrane</location>
    </subcellularLocation>
</comment>
<dbReference type="AlphaFoldDB" id="A0A841HSG3"/>
<keyword evidence="4 5" id="KW-0472">Membrane</keyword>
<name>A0A841HSG3_9GAMM</name>
<dbReference type="GO" id="GO:0016020">
    <property type="term" value="C:membrane"/>
    <property type="evidence" value="ECO:0007669"/>
    <property type="project" value="UniProtKB-SubCell"/>
</dbReference>
<feature type="transmembrane region" description="Helical" evidence="5">
    <location>
        <begin position="115"/>
        <end position="136"/>
    </location>
</feature>
<sequence>MTIPMWALLGFATWTLLLLIATVGVYRWVRILLFRAPIASFRSDQLEGEDWYRRGTRAHANCVENLPVFGAIVFVLTTLGVAGPAVDSLCIAVLVARVCQSLVHVSHAQTDAFVAVRFSFFSVQLICFLGLIVMAARHHIGT</sequence>
<dbReference type="SUPFAM" id="SSF161084">
    <property type="entry name" value="MAPEG domain-like"/>
    <property type="match status" value="1"/>
</dbReference>
<evidence type="ECO:0000256" key="5">
    <source>
        <dbReference type="SAM" id="Phobius"/>
    </source>
</evidence>
<keyword evidence="3 5" id="KW-1133">Transmembrane helix</keyword>
<feature type="transmembrane region" description="Helical" evidence="5">
    <location>
        <begin position="6"/>
        <end position="29"/>
    </location>
</feature>
<keyword evidence="7" id="KW-1185">Reference proteome</keyword>
<evidence type="ECO:0000313" key="7">
    <source>
        <dbReference type="Proteomes" id="UP000588068"/>
    </source>
</evidence>
<organism evidence="6 7">
    <name type="scientific">Povalibacter uvarum</name>
    <dbReference type="NCBI Taxonomy" id="732238"/>
    <lineage>
        <taxon>Bacteria</taxon>
        <taxon>Pseudomonadati</taxon>
        <taxon>Pseudomonadota</taxon>
        <taxon>Gammaproteobacteria</taxon>
        <taxon>Steroidobacterales</taxon>
        <taxon>Steroidobacteraceae</taxon>
        <taxon>Povalibacter</taxon>
    </lineage>
</organism>
<comment type="caution">
    <text evidence="6">The sequence shown here is derived from an EMBL/GenBank/DDBJ whole genome shotgun (WGS) entry which is preliminary data.</text>
</comment>
<dbReference type="Proteomes" id="UP000588068">
    <property type="component" value="Unassembled WGS sequence"/>
</dbReference>
<protein>
    <submittedName>
        <fullName evidence="6">Putative MAPEG superfamily protein</fullName>
    </submittedName>
</protein>
<dbReference type="InterPro" id="IPR001129">
    <property type="entry name" value="Membr-assoc_MAPEG"/>
</dbReference>
<evidence type="ECO:0000256" key="2">
    <source>
        <dbReference type="ARBA" id="ARBA00022692"/>
    </source>
</evidence>
<gene>
    <name evidence="6" type="ORF">HNQ60_005169</name>
</gene>
<dbReference type="InterPro" id="IPR023352">
    <property type="entry name" value="MAPEG-like_dom_sf"/>
</dbReference>
<evidence type="ECO:0000256" key="4">
    <source>
        <dbReference type="ARBA" id="ARBA00023136"/>
    </source>
</evidence>
<dbReference type="RefSeq" id="WP_184335640.1">
    <property type="nucleotide sequence ID" value="NZ_JACHHZ010000007.1"/>
</dbReference>
<feature type="transmembrane region" description="Helical" evidence="5">
    <location>
        <begin position="66"/>
        <end position="95"/>
    </location>
</feature>